<keyword evidence="2" id="KW-1185">Reference proteome</keyword>
<dbReference type="SUPFAM" id="SSF53098">
    <property type="entry name" value="Ribonuclease H-like"/>
    <property type="match status" value="1"/>
</dbReference>
<dbReference type="InterPro" id="IPR012337">
    <property type="entry name" value="RNaseH-like_sf"/>
</dbReference>
<proteinExistence type="predicted"/>
<organism evidence="1 2">
    <name type="scientific">Suillus subaureus</name>
    <dbReference type="NCBI Taxonomy" id="48587"/>
    <lineage>
        <taxon>Eukaryota</taxon>
        <taxon>Fungi</taxon>
        <taxon>Dikarya</taxon>
        <taxon>Basidiomycota</taxon>
        <taxon>Agaricomycotina</taxon>
        <taxon>Agaricomycetes</taxon>
        <taxon>Agaricomycetidae</taxon>
        <taxon>Boletales</taxon>
        <taxon>Suillineae</taxon>
        <taxon>Suillaceae</taxon>
        <taxon>Suillus</taxon>
    </lineage>
</organism>
<sequence>MDNASNNDTFMLELEIELEMRGIPFDHADLHVYTNTLSNEPVGQCHGIVNACRHSGQHHCWNNNGYWKGKLPDDKETLPVLWLLQDCLTCWSSTFKMIDRVLTLHPAIQSFLQEIQNVDIAHLSMDLKDIDVLCDIHQIIEVPHAAPELLTSKHTPTLSMAIPAYELLQTKWTKLKGTIWELAHYIEIGLDKLSNYIHQGRKTQIYTLAMIINLSLKLE</sequence>
<protein>
    <submittedName>
        <fullName evidence="1">Uncharacterized protein</fullName>
    </submittedName>
</protein>
<name>A0A9P7J9G8_9AGAM</name>
<dbReference type="EMBL" id="JABBWG010000033">
    <property type="protein sequence ID" value="KAG1809643.1"/>
    <property type="molecule type" value="Genomic_DNA"/>
</dbReference>
<dbReference type="Proteomes" id="UP000807769">
    <property type="component" value="Unassembled WGS sequence"/>
</dbReference>
<dbReference type="RefSeq" id="XP_041189357.1">
    <property type="nucleotide sequence ID" value="XM_041338584.1"/>
</dbReference>
<comment type="caution">
    <text evidence="1">The sequence shown here is derived from an EMBL/GenBank/DDBJ whole genome shotgun (WGS) entry which is preliminary data.</text>
</comment>
<dbReference type="GeneID" id="64632600"/>
<evidence type="ECO:0000313" key="1">
    <source>
        <dbReference type="EMBL" id="KAG1809643.1"/>
    </source>
</evidence>
<gene>
    <name evidence="1" type="ORF">BJ212DRAFT_1448738</name>
</gene>
<reference evidence="1" key="1">
    <citation type="journal article" date="2020" name="New Phytol.">
        <title>Comparative genomics reveals dynamic genome evolution in host specialist ectomycorrhizal fungi.</title>
        <authorList>
            <person name="Lofgren L.A."/>
            <person name="Nguyen N.H."/>
            <person name="Vilgalys R."/>
            <person name="Ruytinx J."/>
            <person name="Liao H.L."/>
            <person name="Branco S."/>
            <person name="Kuo A."/>
            <person name="LaButti K."/>
            <person name="Lipzen A."/>
            <person name="Andreopoulos W."/>
            <person name="Pangilinan J."/>
            <person name="Riley R."/>
            <person name="Hundley H."/>
            <person name="Na H."/>
            <person name="Barry K."/>
            <person name="Grigoriev I.V."/>
            <person name="Stajich J.E."/>
            <person name="Kennedy P.G."/>
        </authorList>
    </citation>
    <scope>NUCLEOTIDE SEQUENCE</scope>
    <source>
        <strain evidence="1">MN1</strain>
    </source>
</reference>
<dbReference type="AlphaFoldDB" id="A0A9P7J9G8"/>
<dbReference type="OrthoDB" id="3172935at2759"/>
<accession>A0A9P7J9G8</accession>
<evidence type="ECO:0000313" key="2">
    <source>
        <dbReference type="Proteomes" id="UP000807769"/>
    </source>
</evidence>